<keyword evidence="1" id="KW-0812">Transmembrane</keyword>
<gene>
    <name evidence="3" type="ORF">SEV965_LOCUS82</name>
</gene>
<protein>
    <recommendedName>
        <fullName evidence="2">Methyltransferase domain-containing protein</fullName>
    </recommendedName>
</protein>
<evidence type="ECO:0000256" key="1">
    <source>
        <dbReference type="SAM" id="Phobius"/>
    </source>
</evidence>
<keyword evidence="1" id="KW-1133">Transmembrane helix</keyword>
<evidence type="ECO:0000313" key="4">
    <source>
        <dbReference type="Proteomes" id="UP000663889"/>
    </source>
</evidence>
<keyword evidence="1" id="KW-0472">Membrane</keyword>
<name>A0A813S4T1_9BILA</name>
<evidence type="ECO:0000259" key="2">
    <source>
        <dbReference type="Pfam" id="PF13383"/>
    </source>
</evidence>
<sequence>MTFSRDDECYRISKTVTFGFFNSNNRQDVKKIHSLINHIPNDSVLMSSIITKKLDLSLTNKTLIIFSLIITLCSLYYFIIYNKTSSSTINYLISSLRTSSSEQLNPNQCQLSMKESDNWFCELDSDWKHRKRLHHIQDKRNRFSDARLLFFQNNWEPTIQCEFERRLGNVGDGGKWICDIHRFGPMNTTNILVYSLGSNGDFSFERAIKGLFSKAEIHTFDLGVYKCPENVCIFHQVRLGSGKNDSSKSLQMIMKDLGHQKRQIHILKVDIEGSEFNFFEELFQSSNNNQNDLPYIRQILFEIHLGRAGTAAPSQRTHKLFELFRTNHYAIFHKEANLYSAQNVFEYALLRLNSTFFISSL</sequence>
<reference evidence="3" key="1">
    <citation type="submission" date="2021-02" db="EMBL/GenBank/DDBJ databases">
        <authorList>
            <person name="Nowell W R."/>
        </authorList>
    </citation>
    <scope>NUCLEOTIDE SEQUENCE</scope>
</reference>
<comment type="caution">
    <text evidence="3">The sequence shown here is derived from an EMBL/GenBank/DDBJ whole genome shotgun (WGS) entry which is preliminary data.</text>
</comment>
<feature type="domain" description="Methyltransferase" evidence="2">
    <location>
        <begin position="112"/>
        <end position="348"/>
    </location>
</feature>
<proteinExistence type="predicted"/>
<dbReference type="Proteomes" id="UP000663889">
    <property type="component" value="Unassembled WGS sequence"/>
</dbReference>
<dbReference type="AlphaFoldDB" id="A0A813S4T1"/>
<accession>A0A813S4T1</accession>
<dbReference type="Pfam" id="PF13383">
    <property type="entry name" value="Methyltransf_22"/>
    <property type="match status" value="1"/>
</dbReference>
<dbReference type="InterPro" id="IPR025714">
    <property type="entry name" value="Methyltranfer_dom"/>
</dbReference>
<dbReference type="PANTHER" id="PTHR32026:SF10">
    <property type="entry name" value="METHYLTRANSFERASE-LIKE PROTEIN 24-RELATED"/>
    <property type="match status" value="1"/>
</dbReference>
<dbReference type="PANTHER" id="PTHR32026">
    <property type="entry name" value="METHYLTRANSFERASE-LIKE PROTEIN 24"/>
    <property type="match status" value="1"/>
</dbReference>
<organism evidence="3 4">
    <name type="scientific">Rotaria sordida</name>
    <dbReference type="NCBI Taxonomy" id="392033"/>
    <lineage>
        <taxon>Eukaryota</taxon>
        <taxon>Metazoa</taxon>
        <taxon>Spiralia</taxon>
        <taxon>Gnathifera</taxon>
        <taxon>Rotifera</taxon>
        <taxon>Eurotatoria</taxon>
        <taxon>Bdelloidea</taxon>
        <taxon>Philodinida</taxon>
        <taxon>Philodinidae</taxon>
        <taxon>Rotaria</taxon>
    </lineage>
</organism>
<dbReference type="InterPro" id="IPR026913">
    <property type="entry name" value="METTL24"/>
</dbReference>
<evidence type="ECO:0000313" key="3">
    <source>
        <dbReference type="EMBL" id="CAF0789570.1"/>
    </source>
</evidence>
<feature type="transmembrane region" description="Helical" evidence="1">
    <location>
        <begin position="62"/>
        <end position="81"/>
    </location>
</feature>
<dbReference type="EMBL" id="CAJNOU010000002">
    <property type="protein sequence ID" value="CAF0789570.1"/>
    <property type="molecule type" value="Genomic_DNA"/>
</dbReference>